<dbReference type="GeneID" id="19014128"/>
<evidence type="ECO:0000256" key="5">
    <source>
        <dbReference type="ARBA" id="ARBA00023242"/>
    </source>
</evidence>
<keyword evidence="9" id="KW-1185">Reference proteome</keyword>
<evidence type="ECO:0000259" key="7">
    <source>
        <dbReference type="Pfam" id="PF03847"/>
    </source>
</evidence>
<reference evidence="8 9" key="1">
    <citation type="submission" date="2011-10" db="EMBL/GenBank/DDBJ databases">
        <authorList>
            <person name="Genoscope - CEA"/>
        </authorList>
    </citation>
    <scope>NUCLEOTIDE SEQUENCE [LARGE SCALE GENOMIC DNA]</scope>
    <source>
        <strain evidence="8 9">RCC 1105</strain>
    </source>
</reference>
<dbReference type="RefSeq" id="XP_007511770.1">
    <property type="nucleotide sequence ID" value="XM_007511708.1"/>
</dbReference>
<dbReference type="InterPro" id="IPR037794">
    <property type="entry name" value="TAF12"/>
</dbReference>
<feature type="region of interest" description="Disordered" evidence="6">
    <location>
        <begin position="145"/>
        <end position="170"/>
    </location>
</feature>
<keyword evidence="3" id="KW-0805">Transcription regulation</keyword>
<comment type="similarity">
    <text evidence="2">Belongs to the TAF12 family.</text>
</comment>
<dbReference type="STRING" id="41875.K8EIR2"/>
<protein>
    <submittedName>
        <fullName evidence="8">Transcription initiation factor TFIID subunit 12</fullName>
    </submittedName>
</protein>
<comment type="subcellular location">
    <subcellularLocation>
        <location evidence="1">Nucleus</location>
    </subcellularLocation>
</comment>
<dbReference type="Proteomes" id="UP000198341">
    <property type="component" value="Chromosome 8"/>
</dbReference>
<dbReference type="GO" id="GO:0003677">
    <property type="term" value="F:DNA binding"/>
    <property type="evidence" value="ECO:0007669"/>
    <property type="project" value="TreeGrafter"/>
</dbReference>
<sequence length="222" mass="24917">MDIPLKHQSGTAPGGENANKKAQKEAQKIKEMHDAQLRLAIAARERQKERQAKLLAELEKGGANGDDAHAVSREMLEKMIKECAPGETFDEDVKTALLQLADDFVEEVAMQSHKLAKLRNADVIDVKDVALHLEREWDIVVPGTSGEELKPYKRPQKPGTQTQREAKVRKSMARAVEAKILLEKERRREERRMAKLQRQAQAGASGQKEEESESDDSSSDEE</sequence>
<evidence type="ECO:0000256" key="1">
    <source>
        <dbReference type="ARBA" id="ARBA00004123"/>
    </source>
</evidence>
<dbReference type="PANTHER" id="PTHR12264:SF21">
    <property type="entry name" value="TRANSCRIPTION INITIATION FACTOR TFIID SUBUNIT 12"/>
    <property type="match status" value="1"/>
</dbReference>
<dbReference type="PANTHER" id="PTHR12264">
    <property type="entry name" value="TRANSCRIPTION INITIATION FACTOR TFIID SUBUNIT 12"/>
    <property type="match status" value="1"/>
</dbReference>
<dbReference type="OrthoDB" id="2193432at2759"/>
<feature type="domain" description="Transcription initiation factor TFIID subunit 12" evidence="7">
    <location>
        <begin position="73"/>
        <end position="139"/>
    </location>
</feature>
<evidence type="ECO:0000256" key="3">
    <source>
        <dbReference type="ARBA" id="ARBA00023015"/>
    </source>
</evidence>
<dbReference type="EMBL" id="FO082271">
    <property type="protein sequence ID" value="CCO17891.1"/>
    <property type="molecule type" value="Genomic_DNA"/>
</dbReference>
<evidence type="ECO:0000256" key="2">
    <source>
        <dbReference type="ARBA" id="ARBA00007530"/>
    </source>
</evidence>
<dbReference type="InterPro" id="IPR003228">
    <property type="entry name" value="TFIID_TAF12_dom"/>
</dbReference>
<dbReference type="InterPro" id="IPR009072">
    <property type="entry name" value="Histone-fold"/>
</dbReference>
<accession>K8EIR2</accession>
<evidence type="ECO:0000313" key="9">
    <source>
        <dbReference type="Proteomes" id="UP000198341"/>
    </source>
</evidence>
<dbReference type="GO" id="GO:0046982">
    <property type="term" value="F:protein heterodimerization activity"/>
    <property type="evidence" value="ECO:0007669"/>
    <property type="project" value="InterPro"/>
</dbReference>
<keyword evidence="4" id="KW-0804">Transcription</keyword>
<feature type="region of interest" description="Disordered" evidence="6">
    <location>
        <begin position="1"/>
        <end position="25"/>
    </location>
</feature>
<proteinExistence type="inferred from homology"/>
<dbReference type="AlphaFoldDB" id="K8EIR2"/>
<organism evidence="8 9">
    <name type="scientific">Bathycoccus prasinos</name>
    <dbReference type="NCBI Taxonomy" id="41875"/>
    <lineage>
        <taxon>Eukaryota</taxon>
        <taxon>Viridiplantae</taxon>
        <taxon>Chlorophyta</taxon>
        <taxon>Mamiellophyceae</taxon>
        <taxon>Mamiellales</taxon>
        <taxon>Bathycoccaceae</taxon>
        <taxon>Bathycoccus</taxon>
    </lineage>
</organism>
<dbReference type="GO" id="GO:0000124">
    <property type="term" value="C:SAGA complex"/>
    <property type="evidence" value="ECO:0007669"/>
    <property type="project" value="InterPro"/>
</dbReference>
<dbReference type="SUPFAM" id="SSF47113">
    <property type="entry name" value="Histone-fold"/>
    <property type="match status" value="1"/>
</dbReference>
<evidence type="ECO:0000256" key="4">
    <source>
        <dbReference type="ARBA" id="ARBA00023163"/>
    </source>
</evidence>
<evidence type="ECO:0000256" key="6">
    <source>
        <dbReference type="SAM" id="MobiDB-lite"/>
    </source>
</evidence>
<feature type="region of interest" description="Disordered" evidence="6">
    <location>
        <begin position="183"/>
        <end position="222"/>
    </location>
</feature>
<dbReference type="KEGG" id="bpg:Bathy08g01490"/>
<dbReference type="Pfam" id="PF03847">
    <property type="entry name" value="TFIID_20kDa"/>
    <property type="match status" value="1"/>
</dbReference>
<dbReference type="GO" id="GO:0017025">
    <property type="term" value="F:TBP-class protein binding"/>
    <property type="evidence" value="ECO:0007669"/>
    <property type="project" value="TreeGrafter"/>
</dbReference>
<dbReference type="GO" id="GO:0005669">
    <property type="term" value="C:transcription factor TFIID complex"/>
    <property type="evidence" value="ECO:0007669"/>
    <property type="project" value="InterPro"/>
</dbReference>
<dbReference type="eggNOG" id="KOG1142">
    <property type="taxonomic scope" value="Eukaryota"/>
</dbReference>
<feature type="compositionally biased region" description="Basic and acidic residues" evidence="6">
    <location>
        <begin position="183"/>
        <end position="193"/>
    </location>
</feature>
<keyword evidence="5" id="KW-0539">Nucleus</keyword>
<gene>
    <name evidence="8" type="ORF">Bathy08g01490</name>
</gene>
<evidence type="ECO:0000313" key="8">
    <source>
        <dbReference type="EMBL" id="CCO17891.1"/>
    </source>
</evidence>
<dbReference type="Gene3D" id="1.10.20.10">
    <property type="entry name" value="Histone, subunit A"/>
    <property type="match status" value="1"/>
</dbReference>
<feature type="compositionally biased region" description="Acidic residues" evidence="6">
    <location>
        <begin position="210"/>
        <end position="222"/>
    </location>
</feature>
<dbReference type="CDD" id="cd07981">
    <property type="entry name" value="HFD_TAF12"/>
    <property type="match status" value="1"/>
</dbReference>
<name>K8EIR2_9CHLO</name>
<dbReference type="GO" id="GO:0051123">
    <property type="term" value="P:RNA polymerase II preinitiation complex assembly"/>
    <property type="evidence" value="ECO:0007669"/>
    <property type="project" value="TreeGrafter"/>
</dbReference>